<evidence type="ECO:0000313" key="2">
    <source>
        <dbReference type="EMBL" id="EXL65754.1"/>
    </source>
</evidence>
<sequence length="144" mass="16139">MPIGSDQLLSLLPELLDRVEERFERKPQESNKNEQTPNTEKAVMEATLRGTDYFHLSSTNFELPSDQGFHAPGSNHLTTPRLLARKSPMPVCSIGDSYDLQPAGVVLESQDHHWEHSLNNLATSSESFSATNLLDLPEYPCDLF</sequence>
<gene>
    <name evidence="2" type="ORF">FOPG_18040</name>
</gene>
<evidence type="ECO:0000256" key="1">
    <source>
        <dbReference type="SAM" id="MobiDB-lite"/>
    </source>
</evidence>
<feature type="compositionally biased region" description="Basic and acidic residues" evidence="1">
    <location>
        <begin position="22"/>
        <end position="32"/>
    </location>
</feature>
<proteinExistence type="predicted"/>
<name>X0HXA1_FUSOX</name>
<dbReference type="HOGENOM" id="CLU_1796569_0_0_1"/>
<dbReference type="AlphaFoldDB" id="X0HXA1"/>
<reference evidence="2" key="1">
    <citation type="submission" date="2011-11" db="EMBL/GenBank/DDBJ databases">
        <title>The Genome Sequence of Fusarium oxysporum PHW808.</title>
        <authorList>
            <consortium name="The Broad Institute Genome Sequencing Platform"/>
            <person name="Ma L.-J."/>
            <person name="Gale L.R."/>
            <person name="Schwartz D.C."/>
            <person name="Zhou S."/>
            <person name="Corby-Kistler H."/>
            <person name="Young S.K."/>
            <person name="Zeng Q."/>
            <person name="Gargeya S."/>
            <person name="Fitzgerald M."/>
            <person name="Haas B."/>
            <person name="Abouelleil A."/>
            <person name="Alvarado L."/>
            <person name="Arachchi H.M."/>
            <person name="Berlin A."/>
            <person name="Brown A."/>
            <person name="Chapman S.B."/>
            <person name="Chen Z."/>
            <person name="Dunbar C."/>
            <person name="Freedman E."/>
            <person name="Gearin G."/>
            <person name="Goldberg J."/>
            <person name="Griggs A."/>
            <person name="Gujja S."/>
            <person name="Heiman D."/>
            <person name="Howarth C."/>
            <person name="Larson L."/>
            <person name="Lui A."/>
            <person name="MacDonald P.J.P."/>
            <person name="Montmayeur A."/>
            <person name="Murphy C."/>
            <person name="Neiman D."/>
            <person name="Pearson M."/>
            <person name="Priest M."/>
            <person name="Roberts A."/>
            <person name="Saif S."/>
            <person name="Shea T."/>
            <person name="Shenoy N."/>
            <person name="Sisk P."/>
            <person name="Stolte C."/>
            <person name="Sykes S."/>
            <person name="Wortman J."/>
            <person name="Nusbaum C."/>
            <person name="Birren B."/>
        </authorList>
    </citation>
    <scope>NUCLEOTIDE SEQUENCE [LARGE SCALE GENOMIC DNA]</scope>
    <source>
        <strain evidence="2">54008</strain>
    </source>
</reference>
<protein>
    <submittedName>
        <fullName evidence="2">Uncharacterized protein</fullName>
    </submittedName>
</protein>
<organism evidence="2">
    <name type="scientific">Fusarium oxysporum f. sp. conglutinans race 2 54008</name>
    <dbReference type="NCBI Taxonomy" id="1089457"/>
    <lineage>
        <taxon>Eukaryota</taxon>
        <taxon>Fungi</taxon>
        <taxon>Dikarya</taxon>
        <taxon>Ascomycota</taxon>
        <taxon>Pezizomycotina</taxon>
        <taxon>Sordariomycetes</taxon>
        <taxon>Hypocreomycetidae</taxon>
        <taxon>Hypocreales</taxon>
        <taxon>Nectriaceae</taxon>
        <taxon>Fusarium</taxon>
        <taxon>Fusarium oxysporum species complex</taxon>
    </lineage>
</organism>
<feature type="region of interest" description="Disordered" evidence="1">
    <location>
        <begin position="22"/>
        <end position="41"/>
    </location>
</feature>
<dbReference type="EMBL" id="KK033561">
    <property type="protein sequence ID" value="EXL65754.1"/>
    <property type="molecule type" value="Genomic_DNA"/>
</dbReference>
<reference evidence="2" key="2">
    <citation type="submission" date="2014-03" db="EMBL/GenBank/DDBJ databases">
        <title>The Genome Annotation of Fusarium oxysporum PHW808.</title>
        <authorList>
            <consortium name="The Broad Institute Genomics Platform"/>
            <person name="Ma L.-J."/>
            <person name="Corby-Kistler H."/>
            <person name="Broz K."/>
            <person name="Gale L.R."/>
            <person name="Jonkers W."/>
            <person name="O'Donnell K."/>
            <person name="Ploetz R."/>
            <person name="Steinberg C."/>
            <person name="Schwartz D.C."/>
            <person name="VanEtten H."/>
            <person name="Zhou S."/>
            <person name="Young S.K."/>
            <person name="Zeng Q."/>
            <person name="Gargeya S."/>
            <person name="Fitzgerald M."/>
            <person name="Abouelleil A."/>
            <person name="Alvarado L."/>
            <person name="Chapman S.B."/>
            <person name="Gainer-Dewar J."/>
            <person name="Goldberg J."/>
            <person name="Griggs A."/>
            <person name="Gujja S."/>
            <person name="Hansen M."/>
            <person name="Howarth C."/>
            <person name="Imamovic A."/>
            <person name="Ireland A."/>
            <person name="Larimer J."/>
            <person name="McCowan C."/>
            <person name="Murphy C."/>
            <person name="Pearson M."/>
            <person name="Poon T.W."/>
            <person name="Priest M."/>
            <person name="Roberts A."/>
            <person name="Saif S."/>
            <person name="Shea T."/>
            <person name="Sykes S."/>
            <person name="Wortman J."/>
            <person name="Nusbaum C."/>
            <person name="Birren B."/>
        </authorList>
    </citation>
    <scope>NUCLEOTIDE SEQUENCE</scope>
    <source>
        <strain evidence="2">54008</strain>
    </source>
</reference>
<accession>X0HXA1</accession>
<dbReference type="Proteomes" id="UP000030676">
    <property type="component" value="Unassembled WGS sequence"/>
</dbReference>